<name>A0A6N2ZRH8_CLOBU</name>
<dbReference type="Pfam" id="PF04326">
    <property type="entry name" value="SLFN_AlbA_2"/>
    <property type="match status" value="1"/>
</dbReference>
<sequence>MSMRYEIENLISNINVASVICKPILVNSKNIAKMISAFSNTNGGGYIIFGAELDSEKINILGLSREFYVDSIIDKAINLLETKTEIEYEFMNINNNNILAIKVSKSKEIILFQNNKYIIENNEITKCKGEIILDKTKVFIVHGHDNLAKEETARFIEKLGFEAIVLHEQASGGDTIIEKIERYSNVGFGIVLYTPCDLGKNKDGVELKKRARQNVIFEHGYLIGKIGRKNVCALVKDEIEKPNDIAGVVYIDMDTSGSWKSKLILEMKNSGYNIDANLLYK</sequence>
<gene>
    <name evidence="3" type="ORF">CBLFYP62_00806</name>
</gene>
<dbReference type="InterPro" id="IPR007421">
    <property type="entry name" value="Schlafen_AlbA_2_dom"/>
</dbReference>
<dbReference type="InterPro" id="IPR019302">
    <property type="entry name" value="CAP12/PCTIR_TIR_dom"/>
</dbReference>
<dbReference type="GO" id="GO:0050135">
    <property type="term" value="F:NADP+ nucleosidase activity"/>
    <property type="evidence" value="ECO:0007669"/>
    <property type="project" value="InterPro"/>
</dbReference>
<reference evidence="3" key="1">
    <citation type="submission" date="2019-11" db="EMBL/GenBank/DDBJ databases">
        <authorList>
            <person name="Feng L."/>
        </authorList>
    </citation>
    <scope>NUCLEOTIDE SEQUENCE</scope>
    <source>
        <strain evidence="3">CButyricumLFYP62</strain>
    </source>
</reference>
<evidence type="ECO:0000259" key="1">
    <source>
        <dbReference type="Pfam" id="PF04326"/>
    </source>
</evidence>
<dbReference type="EMBL" id="CACRTU010000009">
    <property type="protein sequence ID" value="VYT81323.1"/>
    <property type="molecule type" value="Genomic_DNA"/>
</dbReference>
<dbReference type="AlphaFoldDB" id="A0A6N2ZRH8"/>
<proteinExistence type="predicted"/>
<accession>A0A6N2ZRH8</accession>
<feature type="domain" description="Schlafen AlbA-2" evidence="1">
    <location>
        <begin position="28"/>
        <end position="116"/>
    </location>
</feature>
<evidence type="ECO:0000259" key="2">
    <source>
        <dbReference type="Pfam" id="PF10137"/>
    </source>
</evidence>
<protein>
    <submittedName>
        <fullName evidence="3">Putative nucleotide-binding protein containing TIR-like domain protein</fullName>
    </submittedName>
</protein>
<evidence type="ECO:0000313" key="3">
    <source>
        <dbReference type="EMBL" id="VYT81323.1"/>
    </source>
</evidence>
<dbReference type="Pfam" id="PF10137">
    <property type="entry name" value="CAP12-PCTIR_TIR"/>
    <property type="match status" value="1"/>
</dbReference>
<dbReference type="Gene3D" id="3.30.950.30">
    <property type="entry name" value="Schlafen, AAA domain"/>
    <property type="match status" value="1"/>
</dbReference>
<feature type="domain" description="CD-NTase-associated protein 12/Pycsar effector protein TIR" evidence="2">
    <location>
        <begin position="137"/>
        <end position="254"/>
    </location>
</feature>
<organism evidence="3">
    <name type="scientific">Clostridium butyricum</name>
    <dbReference type="NCBI Taxonomy" id="1492"/>
    <lineage>
        <taxon>Bacteria</taxon>
        <taxon>Bacillati</taxon>
        <taxon>Bacillota</taxon>
        <taxon>Clostridia</taxon>
        <taxon>Eubacteriales</taxon>
        <taxon>Clostridiaceae</taxon>
        <taxon>Clostridium</taxon>
    </lineage>
</organism>
<dbReference type="InterPro" id="IPR038461">
    <property type="entry name" value="Schlafen_AlbA_2_dom_sf"/>
</dbReference>